<keyword evidence="1" id="KW-1133">Transmembrane helix</keyword>
<gene>
    <name evidence="2" type="ORF">IAA53_07075</name>
</gene>
<protein>
    <recommendedName>
        <fullName evidence="4">CNNM transmembrane domain-containing protein</fullName>
    </recommendedName>
</protein>
<sequence length="197" mass="21117">MKDKKEKKSIKFRIQPDWHWVTTIFGATIGISATMSFLSNQLLSGSLVLSFVALTAIILLGILFDIIGVAATSADETPFHSMAAKKVPEAREALKLLRRAERVSSFCNDVVGDICGVISGSASAVIAARAIVGMESWLGQLVQLLMSAVVAGLTVGGKAFGKSIAIKNSTMIIHAAAKLIYGVKSMPRWILETVRRN</sequence>
<reference evidence="2" key="1">
    <citation type="submission" date="2020-10" db="EMBL/GenBank/DDBJ databases">
        <authorList>
            <person name="Gilroy R."/>
        </authorList>
    </citation>
    <scope>NUCLEOTIDE SEQUENCE</scope>
    <source>
        <strain evidence="2">ChiBcec15-4380</strain>
    </source>
</reference>
<dbReference type="Proteomes" id="UP000824239">
    <property type="component" value="Unassembled WGS sequence"/>
</dbReference>
<comment type="caution">
    <text evidence="2">The sequence shown here is derived from an EMBL/GenBank/DDBJ whole genome shotgun (WGS) entry which is preliminary data.</text>
</comment>
<dbReference type="AlphaFoldDB" id="A0A9D1DI56"/>
<evidence type="ECO:0000256" key="1">
    <source>
        <dbReference type="SAM" id="Phobius"/>
    </source>
</evidence>
<organism evidence="2 3">
    <name type="scientific">Candidatus Avoscillospira avicola</name>
    <dbReference type="NCBI Taxonomy" id="2840706"/>
    <lineage>
        <taxon>Bacteria</taxon>
        <taxon>Bacillati</taxon>
        <taxon>Bacillota</taxon>
        <taxon>Clostridia</taxon>
        <taxon>Eubacteriales</taxon>
        <taxon>Oscillospiraceae</taxon>
        <taxon>Oscillospiraceae incertae sedis</taxon>
        <taxon>Candidatus Avoscillospira</taxon>
    </lineage>
</organism>
<feature type="transmembrane region" description="Helical" evidence="1">
    <location>
        <begin position="20"/>
        <end position="39"/>
    </location>
</feature>
<feature type="transmembrane region" description="Helical" evidence="1">
    <location>
        <begin position="137"/>
        <end position="161"/>
    </location>
</feature>
<feature type="transmembrane region" description="Helical" evidence="1">
    <location>
        <begin position="110"/>
        <end position="131"/>
    </location>
</feature>
<accession>A0A9D1DI56</accession>
<proteinExistence type="predicted"/>
<dbReference type="EMBL" id="DVHE01000056">
    <property type="protein sequence ID" value="HIR51031.1"/>
    <property type="molecule type" value="Genomic_DNA"/>
</dbReference>
<keyword evidence="1" id="KW-0812">Transmembrane</keyword>
<evidence type="ECO:0008006" key="4">
    <source>
        <dbReference type="Google" id="ProtNLM"/>
    </source>
</evidence>
<name>A0A9D1DI56_9FIRM</name>
<keyword evidence="1" id="KW-0472">Membrane</keyword>
<evidence type="ECO:0000313" key="3">
    <source>
        <dbReference type="Proteomes" id="UP000824239"/>
    </source>
</evidence>
<evidence type="ECO:0000313" key="2">
    <source>
        <dbReference type="EMBL" id="HIR51031.1"/>
    </source>
</evidence>
<feature type="transmembrane region" description="Helical" evidence="1">
    <location>
        <begin position="51"/>
        <end position="72"/>
    </location>
</feature>
<reference evidence="2" key="2">
    <citation type="journal article" date="2021" name="PeerJ">
        <title>Extensive microbial diversity within the chicken gut microbiome revealed by metagenomics and culture.</title>
        <authorList>
            <person name="Gilroy R."/>
            <person name="Ravi A."/>
            <person name="Getino M."/>
            <person name="Pursley I."/>
            <person name="Horton D.L."/>
            <person name="Alikhan N.F."/>
            <person name="Baker D."/>
            <person name="Gharbi K."/>
            <person name="Hall N."/>
            <person name="Watson M."/>
            <person name="Adriaenssens E.M."/>
            <person name="Foster-Nyarko E."/>
            <person name="Jarju S."/>
            <person name="Secka A."/>
            <person name="Antonio M."/>
            <person name="Oren A."/>
            <person name="Chaudhuri R.R."/>
            <person name="La Ragione R."/>
            <person name="Hildebrand F."/>
            <person name="Pallen M.J."/>
        </authorList>
    </citation>
    <scope>NUCLEOTIDE SEQUENCE</scope>
    <source>
        <strain evidence="2">ChiBcec15-4380</strain>
    </source>
</reference>